<keyword evidence="3 4" id="KW-0998">Cell outer membrane</keyword>
<dbReference type="InterPro" id="IPR007543">
    <property type="entry name" value="LptD_C"/>
</dbReference>
<dbReference type="AlphaFoldDB" id="A0A7W7Y1Q8"/>
<comment type="subcellular location">
    <subcellularLocation>
        <location evidence="4">Cell outer membrane</location>
    </subcellularLocation>
</comment>
<dbReference type="Pfam" id="PF19838">
    <property type="entry name" value="LptD_2"/>
    <property type="match status" value="1"/>
</dbReference>
<evidence type="ECO:0000256" key="2">
    <source>
        <dbReference type="ARBA" id="ARBA00023136"/>
    </source>
</evidence>
<comment type="caution">
    <text evidence="8">The sequence shown here is derived from an EMBL/GenBank/DDBJ whole genome shotgun (WGS) entry which is preliminary data.</text>
</comment>
<dbReference type="InterPro" id="IPR045659">
    <property type="entry name" value="LptD_2"/>
</dbReference>
<comment type="function">
    <text evidence="4">Together with LptE, is involved in the assembly of lipopolysaccharide (LPS) at the surface of the outer membrane.</text>
</comment>
<dbReference type="GO" id="GO:0043165">
    <property type="term" value="P:Gram-negative-bacterium-type cell outer membrane assembly"/>
    <property type="evidence" value="ECO:0007669"/>
    <property type="project" value="UniProtKB-UniRule"/>
</dbReference>
<evidence type="ECO:0000256" key="1">
    <source>
        <dbReference type="ARBA" id="ARBA00022729"/>
    </source>
</evidence>
<feature type="domain" description="LPS-assembly protein LptD central" evidence="7">
    <location>
        <begin position="193"/>
        <end position="270"/>
    </location>
</feature>
<dbReference type="Pfam" id="PF04453">
    <property type="entry name" value="LptD"/>
    <property type="match status" value="1"/>
</dbReference>
<dbReference type="InterPro" id="IPR050218">
    <property type="entry name" value="LptD"/>
</dbReference>
<dbReference type="InterPro" id="IPR020889">
    <property type="entry name" value="LipoPS_assembly_LptD"/>
</dbReference>
<evidence type="ECO:0000259" key="6">
    <source>
        <dbReference type="Pfam" id="PF04453"/>
    </source>
</evidence>
<gene>
    <name evidence="4" type="primary">lptD</name>
    <name evidence="8" type="ORF">HNQ58_002421</name>
</gene>
<evidence type="ECO:0000259" key="7">
    <source>
        <dbReference type="Pfam" id="PF19838"/>
    </source>
</evidence>
<comment type="similarity">
    <text evidence="4">Belongs to the LptD family.</text>
</comment>
<dbReference type="Proteomes" id="UP000519004">
    <property type="component" value="Unassembled WGS sequence"/>
</dbReference>
<evidence type="ECO:0000313" key="9">
    <source>
        <dbReference type="Proteomes" id="UP000519004"/>
    </source>
</evidence>
<reference evidence="8 9" key="1">
    <citation type="submission" date="2020-08" db="EMBL/GenBank/DDBJ databases">
        <title>Genomic Encyclopedia of Type Strains, Phase IV (KMG-IV): sequencing the most valuable type-strain genomes for metagenomic binning, comparative biology and taxonomic classification.</title>
        <authorList>
            <person name="Goeker M."/>
        </authorList>
    </citation>
    <scope>NUCLEOTIDE SEQUENCE [LARGE SCALE GENOMIC DNA]</scope>
    <source>
        <strain evidence="8 9">DSM 25897</strain>
    </source>
</reference>
<evidence type="ECO:0000259" key="5">
    <source>
        <dbReference type="Pfam" id="PF03968"/>
    </source>
</evidence>
<dbReference type="GO" id="GO:1990351">
    <property type="term" value="C:transporter complex"/>
    <property type="evidence" value="ECO:0007669"/>
    <property type="project" value="TreeGrafter"/>
</dbReference>
<comment type="caution">
    <text evidence="4">Lacks conserved residue(s) required for the propagation of feature annotation.</text>
</comment>
<dbReference type="EMBL" id="JACHHX010000021">
    <property type="protein sequence ID" value="MBB5016506.1"/>
    <property type="molecule type" value="Genomic_DNA"/>
</dbReference>
<name>A0A7W7Y1Q8_9GAMM</name>
<feature type="signal peptide" evidence="4">
    <location>
        <begin position="1"/>
        <end position="22"/>
    </location>
</feature>
<dbReference type="PANTHER" id="PTHR30189">
    <property type="entry name" value="LPS-ASSEMBLY PROTEIN"/>
    <property type="match status" value="1"/>
</dbReference>
<accession>A0A7W7Y1Q8</accession>
<protein>
    <recommendedName>
        <fullName evidence="4">LPS-assembly protein LptD</fullName>
    </recommendedName>
</protein>
<dbReference type="HAMAP" id="MF_01411">
    <property type="entry name" value="LPS_assembly_LptD"/>
    <property type="match status" value="1"/>
</dbReference>
<dbReference type="GO" id="GO:0015920">
    <property type="term" value="P:lipopolysaccharide transport"/>
    <property type="evidence" value="ECO:0007669"/>
    <property type="project" value="InterPro"/>
</dbReference>
<comment type="subunit">
    <text evidence="4">Component of the lipopolysaccharide transport and assembly complex. Interacts with LptE and LptA.</text>
</comment>
<sequence precursor="true">MPRPLLLPLGLAVTLAFGQAEAADPWRLCPSPDILPPFRSGDLPAPAARDRLPTEVEADRFDLSQTGRSILDGDVLLKRGDQWLGAERLEFEHETQRYVASGGVRYEDEGFRLTAREARGDQRADSVELDDIAYQLVAERGNGRAERVEVVGNDATLFQATYSTCDPNQRLWELQARRVNVDREEGLARIHDAHLRIGRVPVLYLPYLIVPVDDRRRTGVLYPTIGQSETSGWDIRVPYYLNLAPNYDATLTPRALGKRGLMLGGELRYLSERHRGIFEGDWLPDDRLADRRRSYLRLDHRTDLSRDWYATTHLRQVSDRRYFEDFGENVAQTAISFIDSTAALYGRGRYWRAELLLQDWQITDALLPDGAEPYRRLPRAVFAWEQPLLPWAVGGLRSELVAFDHAVRDGGRRIDLKPYLRLPFEGDAWFVRPEFAWRYTAYDLDRRDGERKPTRSLPITSLDMGAFFERGTGLFGRRYVQTLEPRLYYLRAPFREQSDLPIFDTQELTFGYAQLFRDNRFAGADRQSDANQATVALTTRLIDEGSGRERLSASVGQIRYFDAPRVLLPGESPLDRSRSAYVVEADARLSDRWSLGASQQWDPELHATTLSSIRGQYRFGEGGEAGVANLAYRFRRDSLEQAELSFAYPLNLAWRLLGRWNYSLLDRTTIEAFGGVAWESCCMAVRLLARNYVRNREGEKDTAVYFEIELKGLGSFGRDTDRLLHSGILGYSR</sequence>
<feature type="domain" description="LptD C-terminal" evidence="6">
    <location>
        <begin position="292"/>
        <end position="654"/>
    </location>
</feature>
<dbReference type="PANTHER" id="PTHR30189:SF1">
    <property type="entry name" value="LPS-ASSEMBLY PROTEIN LPTD"/>
    <property type="match status" value="1"/>
</dbReference>
<dbReference type="GO" id="GO:0009279">
    <property type="term" value="C:cell outer membrane"/>
    <property type="evidence" value="ECO:0007669"/>
    <property type="project" value="UniProtKB-SubCell"/>
</dbReference>
<dbReference type="RefSeq" id="WP_183949171.1">
    <property type="nucleotide sequence ID" value="NZ_JACHHX010000021.1"/>
</dbReference>
<feature type="chain" id="PRO_5031635305" description="LPS-assembly protein LptD" evidence="4">
    <location>
        <begin position="23"/>
        <end position="733"/>
    </location>
</feature>
<proteinExistence type="inferred from homology"/>
<keyword evidence="1 4" id="KW-0732">Signal</keyword>
<evidence type="ECO:0000313" key="8">
    <source>
        <dbReference type="EMBL" id="MBB5016506.1"/>
    </source>
</evidence>
<dbReference type="InterPro" id="IPR005653">
    <property type="entry name" value="OstA-like_N"/>
</dbReference>
<keyword evidence="9" id="KW-1185">Reference proteome</keyword>
<evidence type="ECO:0000256" key="4">
    <source>
        <dbReference type="HAMAP-Rule" id="MF_01411"/>
    </source>
</evidence>
<keyword evidence="2 4" id="KW-0472">Membrane</keyword>
<feature type="domain" description="Organic solvent tolerance-like N-terminal" evidence="5">
    <location>
        <begin position="55"/>
        <end position="186"/>
    </location>
</feature>
<dbReference type="Pfam" id="PF03968">
    <property type="entry name" value="LptD_N"/>
    <property type="match status" value="1"/>
</dbReference>
<organism evidence="8 9">
    <name type="scientific">Rehaibacterium terrae</name>
    <dbReference type="NCBI Taxonomy" id="1341696"/>
    <lineage>
        <taxon>Bacteria</taxon>
        <taxon>Pseudomonadati</taxon>
        <taxon>Pseudomonadota</taxon>
        <taxon>Gammaproteobacteria</taxon>
        <taxon>Lysobacterales</taxon>
        <taxon>Lysobacteraceae</taxon>
        <taxon>Rehaibacterium</taxon>
    </lineage>
</organism>
<evidence type="ECO:0000256" key="3">
    <source>
        <dbReference type="ARBA" id="ARBA00023237"/>
    </source>
</evidence>